<name>A0AB34HB21_ESCRO</name>
<gene>
    <name evidence="3" type="ORF">J1605_021905</name>
</gene>
<feature type="compositionally biased region" description="Polar residues" evidence="2">
    <location>
        <begin position="209"/>
        <end position="220"/>
    </location>
</feature>
<accession>A0AB34HB21</accession>
<reference evidence="3 4" key="1">
    <citation type="submission" date="2022-11" db="EMBL/GenBank/DDBJ databases">
        <title>Whole genome sequence of Eschrichtius robustus ER-17-0199.</title>
        <authorList>
            <person name="Bruniche-Olsen A."/>
            <person name="Black A.N."/>
            <person name="Fields C.J."/>
            <person name="Walden K."/>
            <person name="Dewoody J.A."/>
        </authorList>
    </citation>
    <scope>NUCLEOTIDE SEQUENCE [LARGE SCALE GENOMIC DNA]</scope>
    <source>
        <strain evidence="3">ER-17-0199</strain>
        <tissue evidence="3">Blubber</tissue>
    </source>
</reference>
<dbReference type="GO" id="GO:0005886">
    <property type="term" value="C:plasma membrane"/>
    <property type="evidence" value="ECO:0007669"/>
    <property type="project" value="UniProtKB-SubCell"/>
</dbReference>
<organism evidence="3 4">
    <name type="scientific">Eschrichtius robustus</name>
    <name type="common">California gray whale</name>
    <name type="synonym">Eschrichtius gibbosus</name>
    <dbReference type="NCBI Taxonomy" id="9764"/>
    <lineage>
        <taxon>Eukaryota</taxon>
        <taxon>Metazoa</taxon>
        <taxon>Chordata</taxon>
        <taxon>Craniata</taxon>
        <taxon>Vertebrata</taxon>
        <taxon>Euteleostomi</taxon>
        <taxon>Mammalia</taxon>
        <taxon>Eutheria</taxon>
        <taxon>Laurasiatheria</taxon>
        <taxon>Artiodactyla</taxon>
        <taxon>Whippomorpha</taxon>
        <taxon>Cetacea</taxon>
        <taxon>Mysticeti</taxon>
        <taxon>Eschrichtiidae</taxon>
        <taxon>Eschrichtius</taxon>
    </lineage>
</organism>
<dbReference type="InterPro" id="IPR045095">
    <property type="entry name" value="ACDP"/>
</dbReference>
<comment type="caution">
    <text evidence="3">The sequence shown here is derived from an EMBL/GenBank/DDBJ whole genome shotgun (WGS) entry which is preliminary data.</text>
</comment>
<comment type="similarity">
    <text evidence="1">Belongs to the ACDP family.</text>
</comment>
<sequence length="422" mass="47600">MCNAAGPRDTLQVVESHQDQGKSHLAIVQRVNNEGEGDPFYEVMGIVTLEDIIEEIIKSEILDETDLYTDNRKKQRVPHRERKRHDFSLFKLSDSEMRVKISPQLLLATHRFMATEVEPFKSLYLSEKILLRLLKHPNVIQELKCDEKNKKAPEHYLYQRNRPVDYFVLLLQGKVEVEVGKEGLRFENGAFTYYGVPAIMTTACSVNRSPSRCSGLNRSESPSRERSDFGGSNTQLCSSSNNLYTPDYSVHILSDVQFVKITRQQYQNALTACHMDSTPQSPDMEAFTDGDCTKAPMTRGTPQTPKDDPAVTLLSNRNSLPCLLQSREVTHALSSPGSRSDGLRSPGEVMYLRMEEMAFTQEEMTDFEEQSTQQLSLSPAAVPMRAASDSESCHINLDTETSCCSSSFEETMGQKLLRTLSE</sequence>
<dbReference type="Proteomes" id="UP001159641">
    <property type="component" value="Unassembled WGS sequence"/>
</dbReference>
<dbReference type="Pfam" id="PF25562">
    <property type="entry name" value="CNBH_CNNM2_C"/>
    <property type="match status" value="1"/>
</dbReference>
<evidence type="ECO:0000256" key="1">
    <source>
        <dbReference type="RuleBase" id="RU369091"/>
    </source>
</evidence>
<dbReference type="GO" id="GO:0010960">
    <property type="term" value="P:magnesium ion homeostasis"/>
    <property type="evidence" value="ECO:0007669"/>
    <property type="project" value="InterPro"/>
</dbReference>
<dbReference type="InterPro" id="IPR046342">
    <property type="entry name" value="CBS_dom_sf"/>
</dbReference>
<dbReference type="EMBL" id="JAIQCJ010001425">
    <property type="protein sequence ID" value="KAJ8789378.1"/>
    <property type="molecule type" value="Genomic_DNA"/>
</dbReference>
<proteinExistence type="inferred from homology"/>
<dbReference type="Gene3D" id="3.10.580.10">
    <property type="entry name" value="CBS-domain"/>
    <property type="match status" value="1"/>
</dbReference>
<feature type="region of interest" description="Disordered" evidence="2">
    <location>
        <begin position="209"/>
        <end position="233"/>
    </location>
</feature>
<dbReference type="PANTHER" id="PTHR12064">
    <property type="entry name" value="METAL TRANSPORTER CNNM"/>
    <property type="match status" value="1"/>
</dbReference>
<keyword evidence="4" id="KW-1185">Reference proteome</keyword>
<comment type="function">
    <text evidence="1">Metal transporter.</text>
</comment>
<protein>
    <recommendedName>
        <fullName evidence="1">Metal transporter</fullName>
    </recommendedName>
</protein>
<evidence type="ECO:0000313" key="3">
    <source>
        <dbReference type="EMBL" id="KAJ8789378.1"/>
    </source>
</evidence>
<dbReference type="AlphaFoldDB" id="A0AB34HB21"/>
<comment type="subcellular location">
    <subcellularLocation>
        <location evidence="1">Cell membrane</location>
        <topology evidence="1">Multi-pass membrane protein</topology>
    </subcellularLocation>
</comment>
<evidence type="ECO:0000313" key="4">
    <source>
        <dbReference type="Proteomes" id="UP001159641"/>
    </source>
</evidence>
<evidence type="ECO:0000256" key="2">
    <source>
        <dbReference type="SAM" id="MobiDB-lite"/>
    </source>
</evidence>
<dbReference type="GO" id="GO:0022857">
    <property type="term" value="F:transmembrane transporter activity"/>
    <property type="evidence" value="ECO:0007669"/>
    <property type="project" value="UniProtKB-UniRule"/>
</dbReference>
<dbReference type="PANTHER" id="PTHR12064:SF28">
    <property type="entry name" value="METAL TRANSPORTER CNNM1"/>
    <property type="match status" value="1"/>
</dbReference>